<gene>
    <name evidence="1" type="ORF">10S12_9</name>
</gene>
<reference evidence="1" key="1">
    <citation type="submission" date="2017-06" db="EMBL/GenBank/DDBJ databases">
        <title>Novel phages from South African skin metaviromes.</title>
        <authorList>
            <person name="van Zyl L.J."/>
            <person name="Abrahams Y."/>
            <person name="Stander E.A."/>
            <person name="Kirby B.M."/>
            <person name="Clavaud C."/>
            <person name="Farcet C."/>
            <person name="Breton L."/>
            <person name="Trindade M.I."/>
        </authorList>
    </citation>
    <scope>NUCLEOTIDE SEQUENCE</scope>
</reference>
<organism evidence="1">
    <name type="scientific">uncultured Caudovirales phage</name>
    <dbReference type="NCBI Taxonomy" id="2100421"/>
    <lineage>
        <taxon>Viruses</taxon>
        <taxon>Duplodnaviria</taxon>
        <taxon>Heunggongvirae</taxon>
        <taxon>Uroviricota</taxon>
        <taxon>Caudoviricetes</taxon>
        <taxon>Peduoviridae</taxon>
        <taxon>Maltschvirus</taxon>
        <taxon>Maltschvirus maltsch</taxon>
    </lineage>
</organism>
<name>A0A2H4JHF5_9CAUD</name>
<sequence>MLSLGIDGYREWEVINQLHFKNGSRESYISVDLLNKHDVKIGELDAIKGSGYVQFDSNAQIQRVGNVTVPEAQFRDVDWLNDRIRPMFNLKMNDGGYARWSLGIFLISSPTREYDGNLVIRKLEMYDKNLILKEDKITDRIYYANGKKYTELIKDMIQGAGIPNVEVEDSPLILPIAREFELGTSKLEIINTLLAEINYNPIWVDNTGTYRVEKYVEPSKREVEYSYYCNDTSVITPDMVEEIDIFNAPNVWHIVYSNPEELPKMTTYENNSLSSITSIPNRGRRIVKTGTIENIPNQQTLESVTKRMAYNDSQIYSKFTFHTAIMPHHTNNNMLFVDVPNIDVSSRYFEDSWRINFGGTMEHNVKKIVYI</sequence>
<dbReference type="SUPFAM" id="SSF69279">
    <property type="entry name" value="Phage tail proteins"/>
    <property type="match status" value="1"/>
</dbReference>
<proteinExistence type="predicted"/>
<dbReference type="EMBL" id="MF417948">
    <property type="protein sequence ID" value="ASN72271.1"/>
    <property type="molecule type" value="Genomic_DNA"/>
</dbReference>
<protein>
    <submittedName>
        <fullName evidence="1">Uncharacterized protein</fullName>
    </submittedName>
</protein>
<accession>A0A2H4JHF5</accession>
<evidence type="ECO:0000313" key="1">
    <source>
        <dbReference type="EMBL" id="ASN72271.1"/>
    </source>
</evidence>